<sequence length="165" mass="18394">MRRRRPDPIIEQVRRMTTALRIPQPWDLAVFLAQVTAVVGKEIRLMPLPPGLADGMPCGVLLESADHIVIAYDAESSGYHAEHIVLHEIGHLLLDHAGVDADRARRATIEMLFPSMDPDSVLRVLQRSDYDDAAEHQAELFASLVLSESRTAPVGSPVRRTIFRD</sequence>
<keyword evidence="2" id="KW-1185">Reference proteome</keyword>
<dbReference type="EMBL" id="CP078145">
    <property type="protein sequence ID" value="QXN93745.1"/>
    <property type="molecule type" value="Genomic_DNA"/>
</dbReference>
<organism evidence="1 2">
    <name type="scientific">Nocardia iowensis</name>
    <dbReference type="NCBI Taxonomy" id="204891"/>
    <lineage>
        <taxon>Bacteria</taxon>
        <taxon>Bacillati</taxon>
        <taxon>Actinomycetota</taxon>
        <taxon>Actinomycetes</taxon>
        <taxon>Mycobacteriales</taxon>
        <taxon>Nocardiaceae</taxon>
        <taxon>Nocardia</taxon>
    </lineage>
</organism>
<evidence type="ECO:0000313" key="2">
    <source>
        <dbReference type="Proteomes" id="UP000694257"/>
    </source>
</evidence>
<reference evidence="1 2" key="1">
    <citation type="submission" date="2021-07" db="EMBL/GenBank/DDBJ databases">
        <title>Whole Genome Sequence of Nocardia Iowensis.</title>
        <authorList>
            <person name="Lamm A."/>
            <person name="Collins-Fairclough A.M."/>
            <person name="Bunk B."/>
            <person name="Sproer C."/>
        </authorList>
    </citation>
    <scope>NUCLEOTIDE SEQUENCE [LARGE SCALE GENOMIC DNA]</scope>
    <source>
        <strain evidence="1 2">NRRL 5646</strain>
    </source>
</reference>
<dbReference type="Proteomes" id="UP000694257">
    <property type="component" value="Chromosome"/>
</dbReference>
<evidence type="ECO:0008006" key="3">
    <source>
        <dbReference type="Google" id="ProtNLM"/>
    </source>
</evidence>
<protein>
    <recommendedName>
        <fullName evidence="3">IrrE N-terminal-like domain-containing protein</fullName>
    </recommendedName>
</protein>
<accession>A0ABX8RVT2</accession>
<gene>
    <name evidence="1" type="ORF">KV110_12125</name>
</gene>
<name>A0ABX8RVT2_NOCIO</name>
<proteinExistence type="predicted"/>
<evidence type="ECO:0000313" key="1">
    <source>
        <dbReference type="EMBL" id="QXN93745.1"/>
    </source>
</evidence>